<keyword evidence="8" id="KW-0233">DNA recombination</keyword>
<evidence type="ECO:0000256" key="2">
    <source>
        <dbReference type="ARBA" id="ARBA00022741"/>
    </source>
</evidence>
<dbReference type="GO" id="GO:0005524">
    <property type="term" value="F:ATP binding"/>
    <property type="evidence" value="ECO:0007669"/>
    <property type="project" value="UniProtKB-KW"/>
</dbReference>
<evidence type="ECO:0000313" key="13">
    <source>
        <dbReference type="Proteomes" id="UP000192223"/>
    </source>
</evidence>
<dbReference type="GO" id="GO:0043564">
    <property type="term" value="C:Ku70:Ku80 complex"/>
    <property type="evidence" value="ECO:0007669"/>
    <property type="project" value="TreeGrafter"/>
</dbReference>
<dbReference type="InterPro" id="IPR016194">
    <property type="entry name" value="SPOC-like_C_dom_sf"/>
</dbReference>
<evidence type="ECO:0000256" key="5">
    <source>
        <dbReference type="ARBA" id="ARBA00022806"/>
    </source>
</evidence>
<evidence type="ECO:0000256" key="9">
    <source>
        <dbReference type="ARBA" id="ARBA00023204"/>
    </source>
</evidence>
<evidence type="ECO:0000259" key="12">
    <source>
        <dbReference type="Pfam" id="PF03731"/>
    </source>
</evidence>
<evidence type="ECO:0000256" key="3">
    <source>
        <dbReference type="ARBA" id="ARBA00022763"/>
    </source>
</evidence>
<dbReference type="PANTHER" id="PTHR12604">
    <property type="entry name" value="KU AUTOANTIGEN DNA HELICASE"/>
    <property type="match status" value="1"/>
</dbReference>
<evidence type="ECO:0000256" key="7">
    <source>
        <dbReference type="ARBA" id="ARBA00023125"/>
    </source>
</evidence>
<organism evidence="13 14">
    <name type="scientific">Agrilus planipennis</name>
    <name type="common">Emerald ash borer</name>
    <name type="synonym">Agrilus marcopoli</name>
    <dbReference type="NCBI Taxonomy" id="224129"/>
    <lineage>
        <taxon>Eukaryota</taxon>
        <taxon>Metazoa</taxon>
        <taxon>Ecdysozoa</taxon>
        <taxon>Arthropoda</taxon>
        <taxon>Hexapoda</taxon>
        <taxon>Insecta</taxon>
        <taxon>Pterygota</taxon>
        <taxon>Neoptera</taxon>
        <taxon>Endopterygota</taxon>
        <taxon>Coleoptera</taxon>
        <taxon>Polyphaga</taxon>
        <taxon>Elateriformia</taxon>
        <taxon>Buprestoidea</taxon>
        <taxon>Buprestidae</taxon>
        <taxon>Agrilinae</taxon>
        <taxon>Agrilus</taxon>
    </lineage>
</organism>
<dbReference type="InParanoid" id="A0A1W4XK21"/>
<dbReference type="InterPro" id="IPR005161">
    <property type="entry name" value="Ku_N"/>
</dbReference>
<dbReference type="InterPro" id="IPR006164">
    <property type="entry name" value="DNA_bd_Ku70/Ku80"/>
</dbReference>
<dbReference type="GeneID" id="108742214"/>
<keyword evidence="10" id="KW-0539">Nucleus</keyword>
<keyword evidence="6" id="KW-0067">ATP-binding</keyword>
<keyword evidence="4" id="KW-0378">Hydrolase</keyword>
<dbReference type="GO" id="GO:0004386">
    <property type="term" value="F:helicase activity"/>
    <property type="evidence" value="ECO:0007669"/>
    <property type="project" value="UniProtKB-KW"/>
</dbReference>
<dbReference type="GO" id="GO:0042162">
    <property type="term" value="F:telomeric DNA binding"/>
    <property type="evidence" value="ECO:0007669"/>
    <property type="project" value="TreeGrafter"/>
</dbReference>
<dbReference type="GO" id="GO:0016787">
    <property type="term" value="F:hydrolase activity"/>
    <property type="evidence" value="ECO:0007669"/>
    <property type="project" value="UniProtKB-KW"/>
</dbReference>
<dbReference type="Gene3D" id="2.40.290.10">
    <property type="match status" value="1"/>
</dbReference>
<dbReference type="AlphaFoldDB" id="A0A1W4XK21"/>
<reference evidence="14" key="1">
    <citation type="submission" date="2025-08" db="UniProtKB">
        <authorList>
            <consortium name="RefSeq"/>
        </authorList>
    </citation>
    <scope>IDENTIFICATION</scope>
    <source>
        <tissue evidence="14">Entire body</tissue>
    </source>
</reference>
<dbReference type="STRING" id="224129.A0A1W4XK21"/>
<dbReference type="Gene3D" id="3.40.50.410">
    <property type="entry name" value="von Willebrand factor, type A domain"/>
    <property type="match status" value="1"/>
</dbReference>
<dbReference type="RefSeq" id="XP_018332808.1">
    <property type="nucleotide sequence ID" value="XM_018477306.2"/>
</dbReference>
<dbReference type="SUPFAM" id="SSF53300">
    <property type="entry name" value="vWA-like"/>
    <property type="match status" value="1"/>
</dbReference>
<keyword evidence="9" id="KW-0234">DNA repair</keyword>
<dbReference type="GO" id="GO:0000723">
    <property type="term" value="P:telomere maintenance"/>
    <property type="evidence" value="ECO:0007669"/>
    <property type="project" value="TreeGrafter"/>
</dbReference>
<keyword evidence="3" id="KW-0227">DNA damage</keyword>
<evidence type="ECO:0000256" key="1">
    <source>
        <dbReference type="ARBA" id="ARBA00004123"/>
    </source>
</evidence>
<keyword evidence="13" id="KW-1185">Reference proteome</keyword>
<evidence type="ECO:0000256" key="6">
    <source>
        <dbReference type="ARBA" id="ARBA00022840"/>
    </source>
</evidence>
<evidence type="ECO:0000256" key="10">
    <source>
        <dbReference type="ARBA" id="ARBA00023242"/>
    </source>
</evidence>
<dbReference type="OrthoDB" id="3249161at2759"/>
<keyword evidence="7" id="KW-0238">DNA-binding</keyword>
<evidence type="ECO:0000259" key="11">
    <source>
        <dbReference type="Pfam" id="PF02735"/>
    </source>
</evidence>
<feature type="domain" description="Ku" evidence="11">
    <location>
        <begin position="272"/>
        <end position="417"/>
    </location>
</feature>
<dbReference type="GO" id="GO:0006303">
    <property type="term" value="P:double-strand break repair via nonhomologous end joining"/>
    <property type="evidence" value="ECO:0007669"/>
    <property type="project" value="InterPro"/>
</dbReference>
<protein>
    <submittedName>
        <fullName evidence="14">Uncharacterized protein LOC108742214</fullName>
    </submittedName>
</protein>
<dbReference type="Pfam" id="PF03731">
    <property type="entry name" value="Ku_N"/>
    <property type="match status" value="1"/>
</dbReference>
<dbReference type="SUPFAM" id="SSF100939">
    <property type="entry name" value="SPOC domain-like"/>
    <property type="match status" value="1"/>
</dbReference>
<dbReference type="Pfam" id="PF02735">
    <property type="entry name" value="Ku"/>
    <property type="match status" value="1"/>
</dbReference>
<name>A0A1W4XK21_AGRPL</name>
<dbReference type="KEGG" id="apln:108742214"/>
<evidence type="ECO:0000256" key="4">
    <source>
        <dbReference type="ARBA" id="ARBA00022801"/>
    </source>
</evidence>
<feature type="domain" description="Ku70/Ku80 N-terminal alpha/beta" evidence="12">
    <location>
        <begin position="24"/>
        <end position="229"/>
    </location>
</feature>
<comment type="subcellular location">
    <subcellularLocation>
        <location evidence="1">Nucleus</location>
    </subcellularLocation>
</comment>
<keyword evidence="2" id="KW-0547">Nucleotide-binding</keyword>
<dbReference type="GO" id="GO:0006310">
    <property type="term" value="P:DNA recombination"/>
    <property type="evidence" value="ECO:0007669"/>
    <property type="project" value="UniProtKB-KW"/>
</dbReference>
<dbReference type="InterPro" id="IPR036465">
    <property type="entry name" value="vWFA_dom_sf"/>
</dbReference>
<gene>
    <name evidence="14" type="primary">LOC108742214</name>
</gene>
<proteinExistence type="predicted"/>
<sequence>METENKENIDEAEEKSPSFKPWHVLYAVDTDASMFIRGNDSKTPFQKCLKALLYLADSSLLLTPRTMKSPLGVFLSENDIRKAKLIGFDQSMPENVKFLKSLIEKATDELQQLYERPGYFDFGDFLLFCKHQLDQLKTDPFKTTIVYITNVSNPVNDDEQLKIKVFNTVRNLEEQKVFLKIITMNPFFDVDDFYAELLNGLEIQKIQYVESDSDLEELLASLIKIKTVKISYKLYPFPGNEKKYFNLSSISYVRDNEIKNNVSVTKTDHAQVKKMFHHTKEIPPYVTVLNPGNKGLSPSVEFTKKEADALLKTNNLPVGLTLLYTCEKISNPYWFIKPVTIFQHNKMETNQYYIYLWNSLVKLELVMICYFKKRDNGKVHFVELEPKLVDNIQSFLCKYLPNAEEIKAHEPLDSVDIPKLAEQSMKDIIEKLSFDYDPKLFRNQIYEKKEKYIKSQLLEEDFVVDKQMENEALKSSKRIDEHIKEETEVLNNLFKKGTKRKN</sequence>
<evidence type="ECO:0000256" key="8">
    <source>
        <dbReference type="ARBA" id="ARBA00023172"/>
    </source>
</evidence>
<evidence type="ECO:0000313" key="14">
    <source>
        <dbReference type="RefSeq" id="XP_018332808.1"/>
    </source>
</evidence>
<dbReference type="PANTHER" id="PTHR12604:SF2">
    <property type="entry name" value="X-RAY REPAIR CROSS-COMPLEMENTING PROTEIN 6"/>
    <property type="match status" value="1"/>
</dbReference>
<keyword evidence="5" id="KW-0347">Helicase</keyword>
<dbReference type="GO" id="GO:0003690">
    <property type="term" value="F:double-stranded DNA binding"/>
    <property type="evidence" value="ECO:0007669"/>
    <property type="project" value="TreeGrafter"/>
</dbReference>
<dbReference type="Proteomes" id="UP000192223">
    <property type="component" value="Unplaced"/>
</dbReference>
<accession>A0A1W4XK21</accession>